<dbReference type="OrthoDB" id="9811239at2"/>
<dbReference type="PANTHER" id="PTHR45947">
    <property type="entry name" value="SULFOQUINOVOSYL TRANSFERASE SQD2"/>
    <property type="match status" value="1"/>
</dbReference>
<keyword evidence="4" id="KW-1185">Reference proteome</keyword>
<gene>
    <name evidence="3" type="ORF">FUA22_03025</name>
</gene>
<dbReference type="SUPFAM" id="SSF53756">
    <property type="entry name" value="UDP-Glycosyltransferase/glycogen phosphorylase"/>
    <property type="match status" value="1"/>
</dbReference>
<name>A0A5C7GKK5_9FLAO</name>
<dbReference type="Proteomes" id="UP000321080">
    <property type="component" value="Unassembled WGS sequence"/>
</dbReference>
<dbReference type="InterPro" id="IPR050194">
    <property type="entry name" value="Glycosyltransferase_grp1"/>
</dbReference>
<dbReference type="InterPro" id="IPR001296">
    <property type="entry name" value="Glyco_trans_1"/>
</dbReference>
<keyword evidence="3" id="KW-0808">Transferase</keyword>
<dbReference type="CDD" id="cd03801">
    <property type="entry name" value="GT4_PimA-like"/>
    <property type="match status" value="1"/>
</dbReference>
<dbReference type="AlphaFoldDB" id="A0A5C7GKK5"/>
<proteinExistence type="predicted"/>
<comment type="caution">
    <text evidence="3">The sequence shown here is derived from an EMBL/GenBank/DDBJ whole genome shotgun (WGS) entry which is preliminary data.</text>
</comment>
<sequence length="371" mass="41346">MDSNKQQILIVTSEFPPQPGGIGNHAYNLANQLKAHHFGVTVIADARSSSGDEERIFDEALSFNVSRVWVSKLRIIMYVKRLMLLNKALKRHQVVFASGKFSLWSVALFSLFYRRKYFAVVHGTEVNFKSLILKAAINGALWRLKTIIAVSGYTKSLLKGPFHKKTMIIPNGYDATKWNKTNSSELKIKGSPKLITVGNVTERKGQIHVIRHLPRLIKKYPEVHYHCVGIPTEMESCIQEANILGVQKHITFHGKVSQEDLLKLVGSSDIFVMLSGETKTGDVEGFGIAIIEANALGVPAIGAMGSGIEDAILSKKSGLLIKGNDTKAFLNAVETILNNKQTFSKQASIWADKHRWEHIVKQYIDLIRSID</sequence>
<evidence type="ECO:0000313" key="3">
    <source>
        <dbReference type="EMBL" id="TXG38878.1"/>
    </source>
</evidence>
<dbReference type="PANTHER" id="PTHR45947:SF3">
    <property type="entry name" value="SULFOQUINOVOSYL TRANSFERASE SQD2"/>
    <property type="match status" value="1"/>
</dbReference>
<accession>A0A5C7GKK5</accession>
<dbReference type="Pfam" id="PF00534">
    <property type="entry name" value="Glycos_transf_1"/>
    <property type="match status" value="1"/>
</dbReference>
<dbReference type="RefSeq" id="WP_147766359.1">
    <property type="nucleotide sequence ID" value="NZ_VRKQ01000008.1"/>
</dbReference>
<feature type="domain" description="Glycosyl transferase family 1" evidence="1">
    <location>
        <begin position="185"/>
        <end position="341"/>
    </location>
</feature>
<feature type="domain" description="Glycosyltransferase subfamily 4-like N-terminal" evidence="2">
    <location>
        <begin position="19"/>
        <end position="176"/>
    </location>
</feature>
<evidence type="ECO:0000259" key="2">
    <source>
        <dbReference type="Pfam" id="PF13439"/>
    </source>
</evidence>
<dbReference type="Pfam" id="PF13439">
    <property type="entry name" value="Glyco_transf_4"/>
    <property type="match status" value="1"/>
</dbReference>
<dbReference type="GO" id="GO:0016757">
    <property type="term" value="F:glycosyltransferase activity"/>
    <property type="evidence" value="ECO:0007669"/>
    <property type="project" value="InterPro"/>
</dbReference>
<reference evidence="3 4" key="1">
    <citation type="submission" date="2019-08" db="EMBL/GenBank/DDBJ databases">
        <title>Seonamhaeicola sediminis sp. nov., isolated from marine sediment.</title>
        <authorList>
            <person name="Cao W.R."/>
        </authorList>
    </citation>
    <scope>NUCLEOTIDE SEQUENCE [LARGE SCALE GENOMIC DNA]</scope>
    <source>
        <strain evidence="3 4">1505</strain>
    </source>
</reference>
<evidence type="ECO:0000259" key="1">
    <source>
        <dbReference type="Pfam" id="PF00534"/>
    </source>
</evidence>
<protein>
    <submittedName>
        <fullName evidence="3">Glycosyltransferase family 4 protein</fullName>
    </submittedName>
</protein>
<dbReference type="EMBL" id="VRKQ01000008">
    <property type="protein sequence ID" value="TXG38878.1"/>
    <property type="molecule type" value="Genomic_DNA"/>
</dbReference>
<evidence type="ECO:0000313" key="4">
    <source>
        <dbReference type="Proteomes" id="UP000321080"/>
    </source>
</evidence>
<dbReference type="InterPro" id="IPR028098">
    <property type="entry name" value="Glyco_trans_4-like_N"/>
</dbReference>
<dbReference type="Gene3D" id="3.40.50.2000">
    <property type="entry name" value="Glycogen Phosphorylase B"/>
    <property type="match status" value="2"/>
</dbReference>
<organism evidence="3 4">
    <name type="scientific">Seonamhaeicola maritimus</name>
    <dbReference type="NCBI Taxonomy" id="2591822"/>
    <lineage>
        <taxon>Bacteria</taxon>
        <taxon>Pseudomonadati</taxon>
        <taxon>Bacteroidota</taxon>
        <taxon>Flavobacteriia</taxon>
        <taxon>Flavobacteriales</taxon>
        <taxon>Flavobacteriaceae</taxon>
    </lineage>
</organism>